<dbReference type="Pfam" id="PF07687">
    <property type="entry name" value="M20_dimer"/>
    <property type="match status" value="1"/>
</dbReference>
<dbReference type="SUPFAM" id="SSF53187">
    <property type="entry name" value="Zn-dependent exopeptidases"/>
    <property type="match status" value="1"/>
</dbReference>
<accession>A0A517TD12</accession>
<dbReference type="PANTHER" id="PTHR42994:SF2">
    <property type="entry name" value="PEPTIDASE"/>
    <property type="match status" value="1"/>
</dbReference>
<evidence type="ECO:0000313" key="9">
    <source>
        <dbReference type="EMBL" id="QDT66265.1"/>
    </source>
</evidence>
<comment type="cofactor">
    <cofactor evidence="1">
        <name>Zn(2+)</name>
        <dbReference type="ChEBI" id="CHEBI:29105"/>
    </cofactor>
</comment>
<evidence type="ECO:0000256" key="3">
    <source>
        <dbReference type="ARBA" id="ARBA00022801"/>
    </source>
</evidence>
<dbReference type="GO" id="GO:0046872">
    <property type="term" value="F:metal ion binding"/>
    <property type="evidence" value="ECO:0007669"/>
    <property type="project" value="UniProtKB-UniRule"/>
</dbReference>
<keyword evidence="4" id="KW-0862">Zinc</keyword>
<sequence length="391" mass="41835">MHHEIELVEELLKIPGTSGREAAVSFFVEQQLLNTGLPASAITHDTANRRSAIGGEIGNLIVKLPGTQRGPRRLLMAHLDTVPLCEGTKPKREGNRIIPSDPTTALGADDRAGVAVVLSTALKLLSGQYSHPPLTLLFCVQEEVGLRGCRHLTKSALGNPALCFNFDGRQPHVLTIGATGDVAMTIEIDGIPSHAGVHPEQGVNAAVVAAMAIQALNENGWHGLIQKGSSSGTSNIGVIQGGNATNVVMPSVKVVAEARSHQPKFRERIVREFRNAFEAAAKQLTNHEGRSATVRFSTELKYDAFRLKKSEPVVQAAEIAVRNAGFEPEYIIGNGGLDANWMTAHGFPTVTFGCGQHNIHTVDEWLDLDEYSTACEIALDLATDGQSAARS</sequence>
<evidence type="ECO:0000256" key="7">
    <source>
        <dbReference type="PIRSR" id="PIRSR001123-2"/>
    </source>
</evidence>
<feature type="binding site" evidence="7">
    <location>
        <position position="109"/>
    </location>
    <ligand>
        <name>Zn(2+)</name>
        <dbReference type="ChEBI" id="CHEBI:29105"/>
        <label>1</label>
    </ligand>
</feature>
<keyword evidence="2 7" id="KW-0479">Metal-binding</keyword>
<dbReference type="Gene3D" id="3.30.70.360">
    <property type="match status" value="1"/>
</dbReference>
<proteinExistence type="inferred from homology"/>
<feature type="domain" description="Peptidase M20 dimerisation" evidence="8">
    <location>
        <begin position="180"/>
        <end position="283"/>
    </location>
</feature>
<evidence type="ECO:0000259" key="8">
    <source>
        <dbReference type="Pfam" id="PF07687"/>
    </source>
</evidence>
<dbReference type="EMBL" id="CP036316">
    <property type="protein sequence ID" value="QDT66265.1"/>
    <property type="molecule type" value="Genomic_DNA"/>
</dbReference>
<dbReference type="Proteomes" id="UP000319976">
    <property type="component" value="Chromosome"/>
</dbReference>
<reference evidence="9 10" key="1">
    <citation type="submission" date="2019-02" db="EMBL/GenBank/DDBJ databases">
        <title>Deep-cultivation of Planctomycetes and their phenomic and genomic characterization uncovers novel biology.</title>
        <authorList>
            <person name="Wiegand S."/>
            <person name="Jogler M."/>
            <person name="Boedeker C."/>
            <person name="Pinto D."/>
            <person name="Vollmers J."/>
            <person name="Rivas-Marin E."/>
            <person name="Kohn T."/>
            <person name="Peeters S.H."/>
            <person name="Heuer A."/>
            <person name="Rast P."/>
            <person name="Oberbeckmann S."/>
            <person name="Bunk B."/>
            <person name="Jeske O."/>
            <person name="Meyerdierks A."/>
            <person name="Storesund J.E."/>
            <person name="Kallscheuer N."/>
            <person name="Luecker S."/>
            <person name="Lage O.M."/>
            <person name="Pohl T."/>
            <person name="Merkel B.J."/>
            <person name="Hornburger P."/>
            <person name="Mueller R.-W."/>
            <person name="Bruemmer F."/>
            <person name="Labrenz M."/>
            <person name="Spormann A.M."/>
            <person name="Op den Camp H."/>
            <person name="Overmann J."/>
            <person name="Amann R."/>
            <person name="Jetten M.S.M."/>
            <person name="Mascher T."/>
            <person name="Medema M.H."/>
            <person name="Devos D.P."/>
            <person name="Kaster A.-K."/>
            <person name="Ovreas L."/>
            <person name="Rohde M."/>
            <person name="Galperin M.Y."/>
            <person name="Jogler C."/>
        </authorList>
    </citation>
    <scope>NUCLEOTIDE SEQUENCE [LARGE SCALE GENOMIC DNA]</scope>
    <source>
        <strain evidence="9 10">V22</strain>
    </source>
</reference>
<dbReference type="AlphaFoldDB" id="A0A517TD12"/>
<dbReference type="OrthoDB" id="9804934at2"/>
<dbReference type="RefSeq" id="WP_145265224.1">
    <property type="nucleotide sequence ID" value="NZ_CP036316.1"/>
</dbReference>
<dbReference type="Gene3D" id="3.40.630.10">
    <property type="entry name" value="Zn peptidases"/>
    <property type="match status" value="1"/>
</dbReference>
<feature type="active site" description="Proton acceptor" evidence="6">
    <location>
        <position position="142"/>
    </location>
</feature>
<dbReference type="InterPro" id="IPR036264">
    <property type="entry name" value="Bact_exopeptidase_dim_dom"/>
</dbReference>
<dbReference type="InterPro" id="IPR002933">
    <property type="entry name" value="Peptidase_M20"/>
</dbReference>
<evidence type="ECO:0000313" key="10">
    <source>
        <dbReference type="Proteomes" id="UP000319976"/>
    </source>
</evidence>
<dbReference type="EC" id="3.4.17.11" evidence="9"/>
<dbReference type="SUPFAM" id="SSF55031">
    <property type="entry name" value="Bacterial exopeptidase dimerisation domain"/>
    <property type="match status" value="1"/>
</dbReference>
<gene>
    <name evidence="9" type="primary">cpg2</name>
    <name evidence="9" type="ORF">V22_35300</name>
</gene>
<dbReference type="PIRSF" id="PIRSF001123">
    <property type="entry name" value="PepA_GA"/>
    <property type="match status" value="1"/>
</dbReference>
<feature type="binding site" evidence="7">
    <location>
        <position position="143"/>
    </location>
    <ligand>
        <name>Zn(2+)</name>
        <dbReference type="ChEBI" id="CHEBI:29105"/>
        <label>2</label>
    </ligand>
</feature>
<dbReference type="InterPro" id="IPR011650">
    <property type="entry name" value="Peptidase_M20_dimer"/>
</dbReference>
<name>A0A517TD12_9PLAN</name>
<protein>
    <submittedName>
        <fullName evidence="9">Carboxypeptidase G2</fullName>
        <ecNumber evidence="9">3.4.17.11</ecNumber>
    </submittedName>
</protein>
<evidence type="ECO:0000256" key="4">
    <source>
        <dbReference type="ARBA" id="ARBA00022833"/>
    </source>
</evidence>
<keyword evidence="9" id="KW-0121">Carboxypeptidase</keyword>
<evidence type="ECO:0000256" key="5">
    <source>
        <dbReference type="PIRNR" id="PIRNR001123"/>
    </source>
</evidence>
<evidence type="ECO:0000256" key="6">
    <source>
        <dbReference type="PIRSR" id="PIRSR001123-1"/>
    </source>
</evidence>
<evidence type="ECO:0000256" key="2">
    <source>
        <dbReference type="ARBA" id="ARBA00022723"/>
    </source>
</evidence>
<dbReference type="GO" id="GO:0004180">
    <property type="term" value="F:carboxypeptidase activity"/>
    <property type="evidence" value="ECO:0007669"/>
    <property type="project" value="UniProtKB-KW"/>
</dbReference>
<keyword evidence="3 9" id="KW-0378">Hydrolase</keyword>
<feature type="binding site" evidence="7">
    <location>
        <position position="109"/>
    </location>
    <ligand>
        <name>Zn(2+)</name>
        <dbReference type="ChEBI" id="CHEBI:29105"/>
        <label>2</label>
    </ligand>
</feature>
<dbReference type="Pfam" id="PF01546">
    <property type="entry name" value="Peptidase_M20"/>
    <property type="match status" value="1"/>
</dbReference>
<comment type="similarity">
    <text evidence="5">Belongs to the peptidase M42 family.</text>
</comment>
<keyword evidence="9" id="KW-0645">Protease</keyword>
<dbReference type="GO" id="GO:0004177">
    <property type="term" value="F:aminopeptidase activity"/>
    <property type="evidence" value="ECO:0007669"/>
    <property type="project" value="UniProtKB-UniRule"/>
</dbReference>
<evidence type="ECO:0000256" key="1">
    <source>
        <dbReference type="ARBA" id="ARBA00001947"/>
    </source>
</evidence>
<keyword evidence="10" id="KW-1185">Reference proteome</keyword>
<organism evidence="9 10">
    <name type="scientific">Calycomorphotria hydatis</name>
    <dbReference type="NCBI Taxonomy" id="2528027"/>
    <lineage>
        <taxon>Bacteria</taxon>
        <taxon>Pseudomonadati</taxon>
        <taxon>Planctomycetota</taxon>
        <taxon>Planctomycetia</taxon>
        <taxon>Planctomycetales</taxon>
        <taxon>Planctomycetaceae</taxon>
        <taxon>Calycomorphotria</taxon>
    </lineage>
</organism>
<comment type="cofactor">
    <cofactor evidence="7">
        <name>a divalent metal cation</name>
        <dbReference type="ChEBI" id="CHEBI:60240"/>
    </cofactor>
    <text evidence="7">Binds 2 divalent metal cations per subunit.</text>
</comment>
<dbReference type="PANTHER" id="PTHR42994">
    <property type="entry name" value="PEPTIDASE T"/>
    <property type="match status" value="1"/>
</dbReference>
<dbReference type="InterPro" id="IPR008007">
    <property type="entry name" value="Peptidase_M42"/>
</dbReference>
<dbReference type="KEGG" id="chya:V22_35300"/>